<keyword evidence="3 10" id="KW-0813">Transport</keyword>
<evidence type="ECO:0000313" key="15">
    <source>
        <dbReference type="EMBL" id="RIY39850.1"/>
    </source>
</evidence>
<comment type="similarity">
    <text evidence="2 10 11">Belongs to the TonB-dependent receptor family.</text>
</comment>
<evidence type="ECO:0000256" key="11">
    <source>
        <dbReference type="RuleBase" id="RU003357"/>
    </source>
</evidence>
<keyword evidence="8" id="KW-0675">Receptor</keyword>
<dbReference type="EMBL" id="NRJG01000023">
    <property type="protein sequence ID" value="RIY39850.1"/>
    <property type="molecule type" value="Genomic_DNA"/>
</dbReference>
<dbReference type="InterPro" id="IPR039426">
    <property type="entry name" value="TonB-dep_rcpt-like"/>
</dbReference>
<evidence type="ECO:0000259" key="14">
    <source>
        <dbReference type="Pfam" id="PF07715"/>
    </source>
</evidence>
<evidence type="ECO:0000256" key="3">
    <source>
        <dbReference type="ARBA" id="ARBA00022448"/>
    </source>
</evidence>
<comment type="subcellular location">
    <subcellularLocation>
        <location evidence="1 10">Cell outer membrane</location>
        <topology evidence="1 10">Multi-pass membrane protein</topology>
    </subcellularLocation>
</comment>
<dbReference type="InterPro" id="IPR010105">
    <property type="entry name" value="TonB_sidphr_rcpt"/>
</dbReference>
<evidence type="ECO:0000256" key="5">
    <source>
        <dbReference type="ARBA" id="ARBA00022692"/>
    </source>
</evidence>
<evidence type="ECO:0000256" key="6">
    <source>
        <dbReference type="ARBA" id="ARBA00023077"/>
    </source>
</evidence>
<dbReference type="OrthoDB" id="8663017at2"/>
<keyword evidence="6 11" id="KW-0798">TonB box</keyword>
<organism evidence="15 16">
    <name type="scientific">Psittacicella hinzii</name>
    <dbReference type="NCBI Taxonomy" id="2028575"/>
    <lineage>
        <taxon>Bacteria</taxon>
        <taxon>Pseudomonadati</taxon>
        <taxon>Pseudomonadota</taxon>
        <taxon>Gammaproteobacteria</taxon>
        <taxon>Pasteurellales</taxon>
        <taxon>Psittacicellaceae</taxon>
        <taxon>Psittacicella</taxon>
    </lineage>
</organism>
<evidence type="ECO:0000256" key="10">
    <source>
        <dbReference type="PROSITE-ProRule" id="PRU01360"/>
    </source>
</evidence>
<dbReference type="InterPro" id="IPR037066">
    <property type="entry name" value="Plug_dom_sf"/>
</dbReference>
<name>A0A3A1YSF3_9GAMM</name>
<proteinExistence type="inferred from homology"/>
<evidence type="ECO:0000256" key="8">
    <source>
        <dbReference type="ARBA" id="ARBA00023170"/>
    </source>
</evidence>
<evidence type="ECO:0000256" key="2">
    <source>
        <dbReference type="ARBA" id="ARBA00009810"/>
    </source>
</evidence>
<keyword evidence="9 10" id="KW-0998">Cell outer membrane</keyword>
<feature type="signal peptide" evidence="12">
    <location>
        <begin position="1"/>
        <end position="27"/>
    </location>
</feature>
<dbReference type="NCBIfam" id="TIGR01783">
    <property type="entry name" value="TonB-siderophor"/>
    <property type="match status" value="1"/>
</dbReference>
<dbReference type="PANTHER" id="PTHR32552">
    <property type="entry name" value="FERRICHROME IRON RECEPTOR-RELATED"/>
    <property type="match status" value="1"/>
</dbReference>
<evidence type="ECO:0000313" key="16">
    <source>
        <dbReference type="Proteomes" id="UP000265916"/>
    </source>
</evidence>
<comment type="caution">
    <text evidence="15">The sequence shown here is derived from an EMBL/GenBank/DDBJ whole genome shotgun (WGS) entry which is preliminary data.</text>
</comment>
<dbReference type="SUPFAM" id="SSF56935">
    <property type="entry name" value="Porins"/>
    <property type="match status" value="1"/>
</dbReference>
<keyword evidence="7 10" id="KW-0472">Membrane</keyword>
<dbReference type="PANTHER" id="PTHR32552:SF74">
    <property type="entry name" value="HYDROXAMATE SIDEROPHORE RECEPTOR FHUE"/>
    <property type="match status" value="1"/>
</dbReference>
<keyword evidence="4 10" id="KW-1134">Transmembrane beta strand</keyword>
<dbReference type="Pfam" id="PF00593">
    <property type="entry name" value="TonB_dep_Rec_b-barrel"/>
    <property type="match status" value="1"/>
</dbReference>
<evidence type="ECO:0000256" key="4">
    <source>
        <dbReference type="ARBA" id="ARBA00022452"/>
    </source>
</evidence>
<dbReference type="InterPro" id="IPR000531">
    <property type="entry name" value="Beta-barrel_TonB"/>
</dbReference>
<sequence>MHRFRFLTTCKLAPLALALFAGNLALANTDSTTNAASATTSTNTTTSTASTIIDATNNTTTNVVNANSSTEVATSTTSVNSNAIPTGKLSDLTVMGMNRSTRTEGRYAFMSSAFSSTTGLNLLYKETPQSISSLTNAYIQARGIYNVEKALNSVTGITVVKESNNYRYLSRGFYIDQIQEDGQSSTIPGAATNPYYSASSFTDFVVYDHIEVVRGATALTLVSNDPSGTINAVYKKPLARPHAQVGFKVNNHGATRLTFDLNSPLADPSWKARLIGAITYDKNQTTAKAGKSAVLYSTVSKDFENDQLVLGAIFQYQRSTPNPYGLPYKYIDGTETNLPRDTYLGAAWNKQSNKKFKLFVEHTHDFNDQWQWLTKVSYTRMKNELAFAALGNSSTRTGVGGVNANGTLALNNKLYYKTLGTTWNVNTGVKGDLDLYGHKAKVYASYIYTDEVSDTSFKRVRDTSAYNIYTFDRYSVVRPDFSTTYDDWGTGYNRLRSHSFSVGGHVELTPQVKLLAGTNYSYFQQISGTDYIWWNGQADSDTDLYTNYGYHALTPLVGLTYEFLPNHTLYTSVGRNFKVQSGKDINDNPIGPKRGTNYEIGYKYNTARVNASIAAFKILDRNRAVSTGLRNANGNIYSVPVGKVRSQGVELEVSGAITDNWQVFAGYTFNTSRYLVDESTTYTAGLNFSKVTPKHILRFYTSYSFAESPWKVGGGFNYQSATSSLYQDITQGGYTLWNFDVSYQVTPKLLVSMNVDNLFNKKYWINNRMRVYVMNNWYGESRTVQLGLDYKF</sequence>
<feature type="domain" description="TonB-dependent receptor-like beta-barrel" evidence="13">
    <location>
        <begin position="315"/>
        <end position="758"/>
    </location>
</feature>
<dbReference type="GO" id="GO:0038023">
    <property type="term" value="F:signaling receptor activity"/>
    <property type="evidence" value="ECO:0007669"/>
    <property type="project" value="InterPro"/>
</dbReference>
<evidence type="ECO:0000256" key="1">
    <source>
        <dbReference type="ARBA" id="ARBA00004571"/>
    </source>
</evidence>
<dbReference type="GO" id="GO:0009279">
    <property type="term" value="C:cell outer membrane"/>
    <property type="evidence" value="ECO:0007669"/>
    <property type="project" value="UniProtKB-SubCell"/>
</dbReference>
<dbReference type="RefSeq" id="WP_119530207.1">
    <property type="nucleotide sequence ID" value="NZ_JBHSSP010000010.1"/>
</dbReference>
<dbReference type="InterPro" id="IPR012910">
    <property type="entry name" value="Plug_dom"/>
</dbReference>
<dbReference type="GO" id="GO:0015344">
    <property type="term" value="F:siderophore uptake transmembrane transporter activity"/>
    <property type="evidence" value="ECO:0007669"/>
    <property type="project" value="TreeGrafter"/>
</dbReference>
<keyword evidence="5 10" id="KW-0812">Transmembrane</keyword>
<evidence type="ECO:0000256" key="9">
    <source>
        <dbReference type="ARBA" id="ARBA00023237"/>
    </source>
</evidence>
<accession>A0A3A1YSF3</accession>
<evidence type="ECO:0000259" key="13">
    <source>
        <dbReference type="Pfam" id="PF00593"/>
    </source>
</evidence>
<evidence type="ECO:0000256" key="7">
    <source>
        <dbReference type="ARBA" id="ARBA00023136"/>
    </source>
</evidence>
<keyword evidence="16" id="KW-1185">Reference proteome</keyword>
<dbReference type="GO" id="GO:0015891">
    <property type="term" value="P:siderophore transport"/>
    <property type="evidence" value="ECO:0007669"/>
    <property type="project" value="InterPro"/>
</dbReference>
<reference evidence="15 16" key="1">
    <citation type="submission" date="2017-08" db="EMBL/GenBank/DDBJ databases">
        <title>Reclassification of Bisgaard taxon 37 and 44.</title>
        <authorList>
            <person name="Christensen H."/>
        </authorList>
    </citation>
    <scope>NUCLEOTIDE SEQUENCE [LARGE SCALE GENOMIC DNA]</scope>
    <source>
        <strain evidence="15 16">111</strain>
    </source>
</reference>
<dbReference type="AlphaFoldDB" id="A0A3A1YSF3"/>
<feature type="domain" description="TonB-dependent receptor plug" evidence="14">
    <location>
        <begin position="125"/>
        <end position="229"/>
    </location>
</feature>
<evidence type="ECO:0000256" key="12">
    <source>
        <dbReference type="SAM" id="SignalP"/>
    </source>
</evidence>
<dbReference type="PROSITE" id="PS52016">
    <property type="entry name" value="TONB_DEPENDENT_REC_3"/>
    <property type="match status" value="1"/>
</dbReference>
<keyword evidence="12" id="KW-0732">Signal</keyword>
<protein>
    <submittedName>
        <fullName evidence="15">Uncharacterized protein</fullName>
    </submittedName>
</protein>
<dbReference type="Proteomes" id="UP000265916">
    <property type="component" value="Unassembled WGS sequence"/>
</dbReference>
<dbReference type="CDD" id="cd01347">
    <property type="entry name" value="ligand_gated_channel"/>
    <property type="match status" value="1"/>
</dbReference>
<dbReference type="InterPro" id="IPR036942">
    <property type="entry name" value="Beta-barrel_TonB_sf"/>
</dbReference>
<dbReference type="Gene3D" id="2.170.130.10">
    <property type="entry name" value="TonB-dependent receptor, plug domain"/>
    <property type="match status" value="1"/>
</dbReference>
<dbReference type="Gene3D" id="2.40.170.20">
    <property type="entry name" value="TonB-dependent receptor, beta-barrel domain"/>
    <property type="match status" value="1"/>
</dbReference>
<gene>
    <name evidence="15" type="ORF">CKF58_01405</name>
</gene>
<dbReference type="Pfam" id="PF07715">
    <property type="entry name" value="Plug"/>
    <property type="match status" value="1"/>
</dbReference>
<feature type="chain" id="PRO_5017255293" evidence="12">
    <location>
        <begin position="28"/>
        <end position="792"/>
    </location>
</feature>